<dbReference type="Proteomes" id="UP000593562">
    <property type="component" value="Unassembled WGS sequence"/>
</dbReference>
<evidence type="ECO:0000256" key="2">
    <source>
        <dbReference type="ARBA" id="ARBA00010940"/>
    </source>
</evidence>
<protein>
    <submittedName>
        <fullName evidence="12">E2F transcription factor-like E2FF</fullName>
    </submittedName>
</protein>
<evidence type="ECO:0000256" key="10">
    <source>
        <dbReference type="SAM" id="MobiDB-lite"/>
    </source>
</evidence>
<dbReference type="InterPro" id="IPR015633">
    <property type="entry name" value="E2F"/>
</dbReference>
<evidence type="ECO:0000256" key="5">
    <source>
        <dbReference type="ARBA" id="ARBA00023125"/>
    </source>
</evidence>
<dbReference type="GO" id="GO:0000981">
    <property type="term" value="F:DNA-binding transcription factor activity, RNA polymerase II-specific"/>
    <property type="evidence" value="ECO:0007669"/>
    <property type="project" value="TreeGrafter"/>
</dbReference>
<dbReference type="Gene3D" id="1.10.10.10">
    <property type="entry name" value="Winged helix-like DNA-binding domain superfamily/Winged helix DNA-binding domain"/>
    <property type="match status" value="2"/>
</dbReference>
<feature type="domain" description="E2F/DP family winged-helix DNA-binding" evidence="11">
    <location>
        <begin position="19"/>
        <end position="84"/>
    </location>
</feature>
<evidence type="ECO:0000313" key="12">
    <source>
        <dbReference type="EMBL" id="KAF5740334.1"/>
    </source>
</evidence>
<feature type="region of interest" description="Disordered" evidence="10">
    <location>
        <begin position="291"/>
        <end position="323"/>
    </location>
</feature>
<evidence type="ECO:0000256" key="4">
    <source>
        <dbReference type="ARBA" id="ARBA00023015"/>
    </source>
</evidence>
<organism evidence="12 13">
    <name type="scientific">Tripterygium wilfordii</name>
    <name type="common">Thunder God vine</name>
    <dbReference type="NCBI Taxonomy" id="458696"/>
    <lineage>
        <taxon>Eukaryota</taxon>
        <taxon>Viridiplantae</taxon>
        <taxon>Streptophyta</taxon>
        <taxon>Embryophyta</taxon>
        <taxon>Tracheophyta</taxon>
        <taxon>Spermatophyta</taxon>
        <taxon>Magnoliopsida</taxon>
        <taxon>eudicotyledons</taxon>
        <taxon>Gunneridae</taxon>
        <taxon>Pentapetalae</taxon>
        <taxon>rosids</taxon>
        <taxon>fabids</taxon>
        <taxon>Celastrales</taxon>
        <taxon>Celastraceae</taxon>
        <taxon>Tripterygium</taxon>
    </lineage>
</organism>
<dbReference type="PANTHER" id="PTHR12081">
    <property type="entry name" value="TRANSCRIPTION FACTOR E2F"/>
    <property type="match status" value="1"/>
</dbReference>
<keyword evidence="7 9" id="KW-0539">Nucleus</keyword>
<name>A0A7J7D1X8_TRIWF</name>
<reference evidence="12 13" key="1">
    <citation type="journal article" date="2020" name="Nat. Commun.">
        <title>Genome of Tripterygium wilfordii and identification of cytochrome P450 involved in triptolide biosynthesis.</title>
        <authorList>
            <person name="Tu L."/>
            <person name="Su P."/>
            <person name="Zhang Z."/>
            <person name="Gao L."/>
            <person name="Wang J."/>
            <person name="Hu T."/>
            <person name="Zhou J."/>
            <person name="Zhang Y."/>
            <person name="Zhao Y."/>
            <person name="Liu Y."/>
            <person name="Song Y."/>
            <person name="Tong Y."/>
            <person name="Lu Y."/>
            <person name="Yang J."/>
            <person name="Xu C."/>
            <person name="Jia M."/>
            <person name="Peters R.J."/>
            <person name="Huang L."/>
            <person name="Gao W."/>
        </authorList>
    </citation>
    <scope>NUCLEOTIDE SEQUENCE [LARGE SCALE GENOMIC DNA]</scope>
    <source>
        <strain evidence="13">cv. XIE 37</strain>
        <tissue evidence="12">Leaf</tissue>
    </source>
</reference>
<dbReference type="GO" id="GO:0000978">
    <property type="term" value="F:RNA polymerase II cis-regulatory region sequence-specific DNA binding"/>
    <property type="evidence" value="ECO:0007669"/>
    <property type="project" value="InterPro"/>
</dbReference>
<dbReference type="Pfam" id="PF02319">
    <property type="entry name" value="WHD_E2F_TDP"/>
    <property type="match status" value="2"/>
</dbReference>
<dbReference type="FunFam" id="1.10.10.10:FF:000073">
    <property type="entry name" value="E2F transcription factor 8"/>
    <property type="match status" value="1"/>
</dbReference>
<evidence type="ECO:0000256" key="6">
    <source>
        <dbReference type="ARBA" id="ARBA00023163"/>
    </source>
</evidence>
<keyword evidence="3" id="KW-0678">Repressor</keyword>
<evidence type="ECO:0000256" key="9">
    <source>
        <dbReference type="RuleBase" id="RU003796"/>
    </source>
</evidence>
<feature type="region of interest" description="Disordered" evidence="10">
    <location>
        <begin position="106"/>
        <end position="139"/>
    </location>
</feature>
<feature type="compositionally biased region" description="Polar residues" evidence="10">
    <location>
        <begin position="109"/>
        <end position="138"/>
    </location>
</feature>
<keyword evidence="4 9" id="KW-0805">Transcription regulation</keyword>
<evidence type="ECO:0000256" key="7">
    <source>
        <dbReference type="ARBA" id="ARBA00023242"/>
    </source>
</evidence>
<feature type="domain" description="E2F/DP family winged-helix DNA-binding" evidence="11">
    <location>
        <begin position="144"/>
        <end position="224"/>
    </location>
</feature>
<comment type="subcellular location">
    <subcellularLocation>
        <location evidence="1 9">Nucleus</location>
    </subcellularLocation>
</comment>
<dbReference type="FunFam" id="1.10.10.10:FF:000295">
    <property type="entry name" value="E2F transcription factor-like E2FE"/>
    <property type="match status" value="1"/>
</dbReference>
<dbReference type="FunCoup" id="A0A7J7D1X8">
    <property type="interactions" value="16"/>
</dbReference>
<feature type="compositionally biased region" description="Basic and acidic residues" evidence="10">
    <location>
        <begin position="291"/>
        <end position="302"/>
    </location>
</feature>
<keyword evidence="6 9" id="KW-0804">Transcription</keyword>
<dbReference type="OrthoDB" id="5318at2759"/>
<evidence type="ECO:0000256" key="8">
    <source>
        <dbReference type="ARBA" id="ARBA00023306"/>
    </source>
</evidence>
<dbReference type="SUPFAM" id="SSF46785">
    <property type="entry name" value="Winged helix' DNA-binding domain"/>
    <property type="match status" value="2"/>
</dbReference>
<dbReference type="GO" id="GO:0090575">
    <property type="term" value="C:RNA polymerase II transcription regulator complex"/>
    <property type="evidence" value="ECO:0007669"/>
    <property type="project" value="TreeGrafter"/>
</dbReference>
<dbReference type="PANTHER" id="PTHR12081:SF7">
    <property type="entry name" value="TRANSCRIPTION FACTOR EFL-3"/>
    <property type="match status" value="1"/>
</dbReference>
<dbReference type="InterPro" id="IPR036388">
    <property type="entry name" value="WH-like_DNA-bd_sf"/>
</dbReference>
<dbReference type="InterPro" id="IPR036390">
    <property type="entry name" value="WH_DNA-bd_sf"/>
</dbReference>
<sequence>MCSFVSRESDSSDKQFYSRKEKSLGLLCSNFLRLYNSDGVQSIGLDDAATRLGVERRRIYDVVNILESVGVVARKQKNQYSWRGFEAIPLALKDLKEEDLGENFGPSGCCNSSQGSSDNENEGASSAKNEGQKNSSAVFKTDSKREKSLWLLSQNFVKLFLRSDVDMITLDNAARALLGDGYGSTAMRTKVRRLYDITNVFASMNLIEKTHHPDSRKPAIRWLGWRGKASCGSGSALNLKETQKREFGTEITNSNLKRRKEDSLMAWRLSLVENTPRHIREYDSENKHIKIKSEPQSKHGPKDFVFGPFSPVSRPGEGKSGEKIVRRVQDWETLASTHSPRYCNQAMSKLFGHYMEAWKSWHIEIAGKEQIKTDPDK</sequence>
<dbReference type="AlphaFoldDB" id="A0A7J7D1X8"/>
<evidence type="ECO:0000259" key="11">
    <source>
        <dbReference type="SMART" id="SM01372"/>
    </source>
</evidence>
<accession>A0A7J7D1X8</accession>
<keyword evidence="8" id="KW-0131">Cell cycle</keyword>
<dbReference type="EMBL" id="JAAARO010000011">
    <property type="protein sequence ID" value="KAF5740334.1"/>
    <property type="molecule type" value="Genomic_DNA"/>
</dbReference>
<keyword evidence="13" id="KW-1185">Reference proteome</keyword>
<dbReference type="InterPro" id="IPR003316">
    <property type="entry name" value="E2F_WHTH_DNA-bd_dom"/>
</dbReference>
<dbReference type="SMART" id="SM01372">
    <property type="entry name" value="E2F_TDP"/>
    <property type="match status" value="2"/>
</dbReference>
<dbReference type="InParanoid" id="A0A7J7D1X8"/>
<proteinExistence type="inferred from homology"/>
<evidence type="ECO:0000256" key="3">
    <source>
        <dbReference type="ARBA" id="ARBA00022491"/>
    </source>
</evidence>
<gene>
    <name evidence="12" type="ORF">HS088_TW11G00401</name>
</gene>
<comment type="similarity">
    <text evidence="2 9">Belongs to the E2F/DP family.</text>
</comment>
<evidence type="ECO:0000313" key="13">
    <source>
        <dbReference type="Proteomes" id="UP000593562"/>
    </source>
</evidence>
<keyword evidence="5 9" id="KW-0238">DNA-binding</keyword>
<evidence type="ECO:0000256" key="1">
    <source>
        <dbReference type="ARBA" id="ARBA00004123"/>
    </source>
</evidence>
<comment type="caution">
    <text evidence="12">The sequence shown here is derived from an EMBL/GenBank/DDBJ whole genome shotgun (WGS) entry which is preliminary data.</text>
</comment>